<comment type="subcellular location">
    <subcellularLocation>
        <location evidence="1">Nucleus</location>
    </subcellularLocation>
</comment>
<dbReference type="PANTHER" id="PTHR14453">
    <property type="entry name" value="PARP/ZINC FINGER CCCH TYPE DOMAIN CONTAINING PROTEIN"/>
    <property type="match status" value="1"/>
</dbReference>
<keyword evidence="5" id="KW-0539">Nucleus</keyword>
<evidence type="ECO:0000256" key="5">
    <source>
        <dbReference type="ARBA" id="ARBA00023242"/>
    </source>
</evidence>
<dbReference type="Gene3D" id="3.40.220.10">
    <property type="entry name" value="Leucine Aminopeptidase, subunit E, domain 1"/>
    <property type="match status" value="1"/>
</dbReference>
<dbReference type="GO" id="GO:0003950">
    <property type="term" value="F:NAD+ poly-ADP-ribosyltransferase activity"/>
    <property type="evidence" value="ECO:0007669"/>
    <property type="project" value="TreeGrafter"/>
</dbReference>
<dbReference type="GO" id="GO:0005634">
    <property type="term" value="C:nucleus"/>
    <property type="evidence" value="ECO:0007669"/>
    <property type="project" value="UniProtKB-SubCell"/>
</dbReference>
<dbReference type="Proteomes" id="UP001209878">
    <property type="component" value="Unassembled WGS sequence"/>
</dbReference>
<evidence type="ECO:0000256" key="2">
    <source>
        <dbReference type="ARBA" id="ARBA00022676"/>
    </source>
</evidence>
<dbReference type="GO" id="GO:0010629">
    <property type="term" value="P:negative regulation of gene expression"/>
    <property type="evidence" value="ECO:0007669"/>
    <property type="project" value="TreeGrafter"/>
</dbReference>
<dbReference type="GO" id="GO:0005737">
    <property type="term" value="C:cytoplasm"/>
    <property type="evidence" value="ECO:0007669"/>
    <property type="project" value="TreeGrafter"/>
</dbReference>
<gene>
    <name evidence="7" type="ORF">NP493_748g02037</name>
</gene>
<feature type="domain" description="Macro" evidence="6">
    <location>
        <begin position="47"/>
        <end position="233"/>
    </location>
</feature>
<dbReference type="SMART" id="SM00506">
    <property type="entry name" value="A1pp"/>
    <property type="match status" value="1"/>
</dbReference>
<evidence type="ECO:0000256" key="3">
    <source>
        <dbReference type="ARBA" id="ARBA00022679"/>
    </source>
</evidence>
<dbReference type="Pfam" id="PF01661">
    <property type="entry name" value="Macro"/>
    <property type="match status" value="1"/>
</dbReference>
<dbReference type="PROSITE" id="PS51154">
    <property type="entry name" value="MACRO"/>
    <property type="match status" value="1"/>
</dbReference>
<dbReference type="GO" id="GO:0060335">
    <property type="term" value="P:positive regulation of type II interferon-mediated signaling pathway"/>
    <property type="evidence" value="ECO:0007669"/>
    <property type="project" value="TreeGrafter"/>
</dbReference>
<evidence type="ECO:0000313" key="8">
    <source>
        <dbReference type="Proteomes" id="UP001209878"/>
    </source>
</evidence>
<sequence>MLDELHKFSSSNPHTTLRDIRVVLHKDTDQIIQESTTFSRPMPTFVTVVNAFTTKEGVGILLWKSGLADQQADVIVNVPGRRLILEYGAVSSSLLNVAGKVLQDECNQNAPDGVEFGETVTTSGGNLKCDVVVHGACCAWGEGPDKCKEVLRKLMSNSLMEAHHRNKTSVAFPSIGTGQRKFPPHLVATVMLEEVVKFSQNNPRTSVKDVRFVVYPKDHETMQVCCSVCVVFI</sequence>
<dbReference type="GO" id="GO:0003714">
    <property type="term" value="F:transcription corepressor activity"/>
    <property type="evidence" value="ECO:0007669"/>
    <property type="project" value="TreeGrafter"/>
</dbReference>
<accession>A0AAD9KQV0</accession>
<dbReference type="SUPFAM" id="SSF52949">
    <property type="entry name" value="Macro domain-like"/>
    <property type="match status" value="1"/>
</dbReference>
<evidence type="ECO:0000313" key="7">
    <source>
        <dbReference type="EMBL" id="KAK2175155.1"/>
    </source>
</evidence>
<keyword evidence="3" id="KW-0808">Transferase</keyword>
<comment type="caution">
    <text evidence="7">The sequence shown here is derived from an EMBL/GenBank/DDBJ whole genome shotgun (WGS) entry which is preliminary data.</text>
</comment>
<evidence type="ECO:0000259" key="6">
    <source>
        <dbReference type="PROSITE" id="PS51154"/>
    </source>
</evidence>
<name>A0AAD9KQV0_RIDPI</name>
<evidence type="ECO:0000256" key="4">
    <source>
        <dbReference type="ARBA" id="ARBA00023027"/>
    </source>
</evidence>
<keyword evidence="4" id="KW-0520">NAD</keyword>
<dbReference type="EMBL" id="JAODUO010000747">
    <property type="protein sequence ID" value="KAK2175155.1"/>
    <property type="molecule type" value="Genomic_DNA"/>
</dbReference>
<dbReference type="GO" id="GO:1990404">
    <property type="term" value="F:NAD+-protein mono-ADP-ribosyltransferase activity"/>
    <property type="evidence" value="ECO:0007669"/>
    <property type="project" value="TreeGrafter"/>
</dbReference>
<keyword evidence="8" id="KW-1185">Reference proteome</keyword>
<dbReference type="InterPro" id="IPR052056">
    <property type="entry name" value="Mono-ARTD/PARP"/>
</dbReference>
<dbReference type="GO" id="GO:0070212">
    <property type="term" value="P:protein poly-ADP-ribosylation"/>
    <property type="evidence" value="ECO:0007669"/>
    <property type="project" value="TreeGrafter"/>
</dbReference>
<dbReference type="GO" id="GO:0044389">
    <property type="term" value="F:ubiquitin-like protein ligase binding"/>
    <property type="evidence" value="ECO:0007669"/>
    <property type="project" value="TreeGrafter"/>
</dbReference>
<keyword evidence="2" id="KW-0328">Glycosyltransferase</keyword>
<dbReference type="InterPro" id="IPR043472">
    <property type="entry name" value="Macro_dom-like"/>
</dbReference>
<dbReference type="AlphaFoldDB" id="A0AAD9KQV0"/>
<proteinExistence type="predicted"/>
<protein>
    <recommendedName>
        <fullName evidence="6">Macro domain-containing protein</fullName>
    </recommendedName>
</protein>
<reference evidence="7" key="1">
    <citation type="journal article" date="2023" name="Mol. Biol. Evol.">
        <title>Third-Generation Sequencing Reveals the Adaptive Role of the Epigenome in Three Deep-Sea Polychaetes.</title>
        <authorList>
            <person name="Perez M."/>
            <person name="Aroh O."/>
            <person name="Sun Y."/>
            <person name="Lan Y."/>
            <person name="Juniper S.K."/>
            <person name="Young C.R."/>
            <person name="Angers B."/>
            <person name="Qian P.Y."/>
        </authorList>
    </citation>
    <scope>NUCLEOTIDE SEQUENCE</scope>
    <source>
        <strain evidence="7">R07B-5</strain>
    </source>
</reference>
<dbReference type="PANTHER" id="PTHR14453:SF70">
    <property type="entry name" value="PROTEIN MONO-ADP-RIBOSYLTRANSFERASE PARP9"/>
    <property type="match status" value="1"/>
</dbReference>
<dbReference type="InterPro" id="IPR002589">
    <property type="entry name" value="Macro_dom"/>
</dbReference>
<organism evidence="7 8">
    <name type="scientific">Ridgeia piscesae</name>
    <name type="common">Tubeworm</name>
    <dbReference type="NCBI Taxonomy" id="27915"/>
    <lineage>
        <taxon>Eukaryota</taxon>
        <taxon>Metazoa</taxon>
        <taxon>Spiralia</taxon>
        <taxon>Lophotrochozoa</taxon>
        <taxon>Annelida</taxon>
        <taxon>Polychaeta</taxon>
        <taxon>Sedentaria</taxon>
        <taxon>Canalipalpata</taxon>
        <taxon>Sabellida</taxon>
        <taxon>Siboglinidae</taxon>
        <taxon>Ridgeia</taxon>
    </lineage>
</organism>
<evidence type="ECO:0000256" key="1">
    <source>
        <dbReference type="ARBA" id="ARBA00004123"/>
    </source>
</evidence>